<reference evidence="1 2" key="1">
    <citation type="submission" date="2020-08" db="EMBL/GenBank/DDBJ databases">
        <title>Functional genomics of gut bacteria from endangered species of beetles.</title>
        <authorList>
            <person name="Carlos-Shanley C."/>
        </authorList>
    </citation>
    <scope>NUCLEOTIDE SEQUENCE [LARGE SCALE GENOMIC DNA]</scope>
    <source>
        <strain evidence="1 2">S00224</strain>
    </source>
</reference>
<sequence length="259" mass="27852">MIDDVRDNAVLVLEIGYYDAADARTSGTAIERLANAFAQETRSGQNRHGLEMIRVEIASLHAWFDLGKTMLDLYDQRALFGGFLQTVAVALETVMNASGGQVAQVSASVRTFLTSLAGPIVRKQASHAKLYVKGDNNTIIYIENLQAERIDQLFDAPKRVRSGGGFIAYEETRKVAPPANDLRALPRAEPPIAEETQATLLNIGGQWYARPAGFHGVMLPVAEGSAALNGLSEGKSHIASGMVVREGGNPTVFRVASIG</sequence>
<keyword evidence="2" id="KW-1185">Reference proteome</keyword>
<accession>A0A7W7NT97</accession>
<gene>
    <name evidence="1" type="ORF">HNP52_004167</name>
</gene>
<name>A0A7W7NT97_9SPHN</name>
<evidence type="ECO:0000313" key="1">
    <source>
        <dbReference type="EMBL" id="MBB4841070.1"/>
    </source>
</evidence>
<proteinExistence type="predicted"/>
<comment type="caution">
    <text evidence="1">The sequence shown here is derived from an EMBL/GenBank/DDBJ whole genome shotgun (WGS) entry which is preliminary data.</text>
</comment>
<dbReference type="RefSeq" id="WP_184170112.1">
    <property type="nucleotide sequence ID" value="NZ_JACHLN010000004.1"/>
</dbReference>
<evidence type="ECO:0000313" key="2">
    <source>
        <dbReference type="Proteomes" id="UP000575241"/>
    </source>
</evidence>
<dbReference type="Proteomes" id="UP000575241">
    <property type="component" value="Unassembled WGS sequence"/>
</dbReference>
<dbReference type="EMBL" id="JACHLN010000004">
    <property type="protein sequence ID" value="MBB4841070.1"/>
    <property type="molecule type" value="Genomic_DNA"/>
</dbReference>
<dbReference type="AlphaFoldDB" id="A0A7W7NT97"/>
<organism evidence="1 2">
    <name type="scientific">Sphingomonas kyeonggiensis</name>
    <dbReference type="NCBI Taxonomy" id="1268553"/>
    <lineage>
        <taxon>Bacteria</taxon>
        <taxon>Pseudomonadati</taxon>
        <taxon>Pseudomonadota</taxon>
        <taxon>Alphaproteobacteria</taxon>
        <taxon>Sphingomonadales</taxon>
        <taxon>Sphingomonadaceae</taxon>
        <taxon>Sphingomonas</taxon>
    </lineage>
</organism>
<protein>
    <submittedName>
        <fullName evidence="1">Uncharacterized protein</fullName>
    </submittedName>
</protein>